<dbReference type="Gene3D" id="3.40.605.10">
    <property type="entry name" value="Aldehyde Dehydrogenase, Chain A, domain 1"/>
    <property type="match status" value="1"/>
</dbReference>
<evidence type="ECO:0000313" key="7">
    <source>
        <dbReference type="Proteomes" id="UP000383932"/>
    </source>
</evidence>
<evidence type="ECO:0000256" key="1">
    <source>
        <dbReference type="ARBA" id="ARBA00009986"/>
    </source>
</evidence>
<dbReference type="OrthoDB" id="440325at2759"/>
<dbReference type="InterPro" id="IPR016163">
    <property type="entry name" value="Ald_DH_C"/>
</dbReference>
<name>A0A5N5QQI4_9AGAM</name>
<dbReference type="Proteomes" id="UP000383932">
    <property type="component" value="Unassembled WGS sequence"/>
</dbReference>
<dbReference type="InterPro" id="IPR015590">
    <property type="entry name" value="Aldehyde_DH_dom"/>
</dbReference>
<evidence type="ECO:0000256" key="3">
    <source>
        <dbReference type="PIRNR" id="PIRNR036492"/>
    </source>
</evidence>
<dbReference type="GO" id="GO:0005737">
    <property type="term" value="C:cytoplasm"/>
    <property type="evidence" value="ECO:0007669"/>
    <property type="project" value="TreeGrafter"/>
</dbReference>
<dbReference type="Pfam" id="PF00171">
    <property type="entry name" value="Aldedh"/>
    <property type="match status" value="1"/>
</dbReference>
<comment type="caution">
    <text evidence="6">The sequence shown here is derived from an EMBL/GenBank/DDBJ whole genome shotgun (WGS) entry which is preliminary data.</text>
</comment>
<dbReference type="InterPro" id="IPR016162">
    <property type="entry name" value="Ald_DH_N"/>
</dbReference>
<dbReference type="PIRSF" id="PIRSF036492">
    <property type="entry name" value="ALDH"/>
    <property type="match status" value="1"/>
</dbReference>
<sequence>MPTTTVRQVEPTPIANYEGYRQTLRASFRKGTPRPLEYRQKQLAQLAYMIQDNHQRFTDALYQDLGKPALEVYMAETGAAVSGALKSTRELAEWAAPQDVQTDEMWKSFEPKIYKAAKGVVLIIGPSNYPCILTLQPLTGAIAAGCCAVIKPSELTPAYATLLAELLPQYLDSSCYKVVNGAVPETTALLALQWDHIFYTGSVAVAKIVATAAAKHLTPCSLELGGKCAAVIDPNIPEGDEEYVMRAAKRIMWGKVQHSGQVCISADYVLVKEGMVDSVVEGFRAALKQFYPDGALAEDASYSSILNHAHLARQQKLLAETKGKIVVGGKADEARLKLEPTIVVLEDRQDVLMERQVDEIFGPILPIIAVKDMDEAINFINDMPHALTLYIFSADQILKSRFIDETLSGTIVFNDTYQQLAVTNLPFGCVGASGYGHQGGKYTYDNFTHLRSSVDIPKEAEPFISLRYPPYSAQATEVFSGAVKQPIPYERTSPKGHANGK</sequence>
<reference evidence="6 7" key="1">
    <citation type="journal article" date="2019" name="Fungal Biol. Biotechnol.">
        <title>Draft genome sequence of fastidious pathogen Ceratobasidium theobromae, which causes vascular-streak dieback in Theobroma cacao.</title>
        <authorList>
            <person name="Ali S.S."/>
            <person name="Asman A."/>
            <person name="Shao J."/>
            <person name="Firmansyah A.P."/>
            <person name="Susilo A.W."/>
            <person name="Rosmana A."/>
            <person name="McMahon P."/>
            <person name="Junaid M."/>
            <person name="Guest D."/>
            <person name="Kheng T.Y."/>
            <person name="Meinhardt L.W."/>
            <person name="Bailey B.A."/>
        </authorList>
    </citation>
    <scope>NUCLEOTIDE SEQUENCE [LARGE SCALE GENOMIC DNA]</scope>
    <source>
        <strain evidence="6 7">CT2</strain>
    </source>
</reference>
<evidence type="ECO:0000313" key="6">
    <source>
        <dbReference type="EMBL" id="KAB5594022.1"/>
    </source>
</evidence>
<feature type="domain" description="Aldehyde dehydrogenase" evidence="5">
    <location>
        <begin position="30"/>
        <end position="451"/>
    </location>
</feature>
<evidence type="ECO:0000256" key="2">
    <source>
        <dbReference type="ARBA" id="ARBA00023002"/>
    </source>
</evidence>
<dbReference type="Gene3D" id="3.40.309.10">
    <property type="entry name" value="Aldehyde Dehydrogenase, Chain A, domain 2"/>
    <property type="match status" value="1"/>
</dbReference>
<dbReference type="GO" id="GO:0004029">
    <property type="term" value="F:aldehyde dehydrogenase (NAD+) activity"/>
    <property type="evidence" value="ECO:0007669"/>
    <property type="project" value="TreeGrafter"/>
</dbReference>
<gene>
    <name evidence="6" type="ORF">CTheo_2491</name>
</gene>
<feature type="active site" evidence="4">
    <location>
        <position position="223"/>
    </location>
</feature>
<protein>
    <recommendedName>
        <fullName evidence="3">Aldehyde dehydrogenase</fullName>
    </recommendedName>
</protein>
<dbReference type="EMBL" id="SSOP01000026">
    <property type="protein sequence ID" value="KAB5594022.1"/>
    <property type="molecule type" value="Genomic_DNA"/>
</dbReference>
<dbReference type="AlphaFoldDB" id="A0A5N5QQI4"/>
<dbReference type="FunFam" id="3.40.605.10:FF:000004">
    <property type="entry name" value="Aldehyde dehydrogenase"/>
    <property type="match status" value="1"/>
</dbReference>
<dbReference type="GO" id="GO:0006081">
    <property type="term" value="P:aldehyde metabolic process"/>
    <property type="evidence" value="ECO:0007669"/>
    <property type="project" value="InterPro"/>
</dbReference>
<evidence type="ECO:0000256" key="4">
    <source>
        <dbReference type="PIRSR" id="PIRSR036492-1"/>
    </source>
</evidence>
<feature type="active site" evidence="4">
    <location>
        <position position="263"/>
    </location>
</feature>
<comment type="similarity">
    <text evidence="1 3">Belongs to the aldehyde dehydrogenase family.</text>
</comment>
<dbReference type="PANTHER" id="PTHR43570:SF16">
    <property type="entry name" value="ALDEHYDE DEHYDROGENASE TYPE III, ISOFORM Q"/>
    <property type="match status" value="1"/>
</dbReference>
<organism evidence="6 7">
    <name type="scientific">Ceratobasidium theobromae</name>
    <dbReference type="NCBI Taxonomy" id="1582974"/>
    <lineage>
        <taxon>Eukaryota</taxon>
        <taxon>Fungi</taxon>
        <taxon>Dikarya</taxon>
        <taxon>Basidiomycota</taxon>
        <taxon>Agaricomycotina</taxon>
        <taxon>Agaricomycetes</taxon>
        <taxon>Cantharellales</taxon>
        <taxon>Ceratobasidiaceae</taxon>
        <taxon>Ceratobasidium</taxon>
    </lineage>
</organism>
<dbReference type="InterPro" id="IPR016161">
    <property type="entry name" value="Ald_DH/histidinol_DH"/>
</dbReference>
<dbReference type="InterPro" id="IPR012394">
    <property type="entry name" value="Aldehyde_DH_NAD(P)"/>
</dbReference>
<keyword evidence="7" id="KW-1185">Reference proteome</keyword>
<dbReference type="SUPFAM" id="SSF53720">
    <property type="entry name" value="ALDH-like"/>
    <property type="match status" value="1"/>
</dbReference>
<dbReference type="PANTHER" id="PTHR43570">
    <property type="entry name" value="ALDEHYDE DEHYDROGENASE"/>
    <property type="match status" value="1"/>
</dbReference>
<accession>A0A5N5QQI4</accession>
<evidence type="ECO:0000259" key="5">
    <source>
        <dbReference type="Pfam" id="PF00171"/>
    </source>
</evidence>
<keyword evidence="2 3" id="KW-0560">Oxidoreductase</keyword>
<proteinExistence type="inferred from homology"/>